<dbReference type="InterPro" id="IPR037187">
    <property type="entry name" value="DnaK_N"/>
</dbReference>
<proteinExistence type="predicted"/>
<sequence length="249" mass="28881">MRSFKALSTFQNQLQQMKREIEQRLKDFDHFGLERGHPHESMGEISSYDNHPADDGTELYEREKDIALNEHLEKEYEEVMEALERINQGTYGICTVCGREIEEERLKAIPTAKTCKEHTVNQPIKNIRPVEEEVFMPPWGKFTFDDQNAVVSDAEDIFQDVAQYGTSDGPQDLEWPPDSYSEMYMEANEPIGYVEEFENFIGTDMEGKNVTIFPSNAHEKYERLLDENETMTIFGDLPSLEKEPYKGQS</sequence>
<feature type="zinc finger region" description="dksA C4-type" evidence="4">
    <location>
        <begin position="94"/>
        <end position="118"/>
    </location>
</feature>
<keyword evidence="2" id="KW-0863">Zinc-finger</keyword>
<dbReference type="PROSITE" id="PS51128">
    <property type="entry name" value="ZF_DKSA_2"/>
    <property type="match status" value="1"/>
</dbReference>
<dbReference type="Proteomes" id="UP001225646">
    <property type="component" value="Unassembled WGS sequence"/>
</dbReference>
<keyword evidence="7" id="KW-1185">Reference proteome</keyword>
<comment type="caution">
    <text evidence="6">The sequence shown here is derived from an EMBL/GenBank/DDBJ whole genome shotgun (WGS) entry which is preliminary data.</text>
</comment>
<evidence type="ECO:0000256" key="4">
    <source>
        <dbReference type="PROSITE-ProRule" id="PRU00510"/>
    </source>
</evidence>
<dbReference type="Pfam" id="PF01258">
    <property type="entry name" value="zf-dskA_traR"/>
    <property type="match status" value="1"/>
</dbReference>
<evidence type="ECO:0000313" key="7">
    <source>
        <dbReference type="Proteomes" id="UP001225646"/>
    </source>
</evidence>
<protein>
    <submittedName>
        <fullName evidence="6">YteA family regulatory protein</fullName>
    </submittedName>
</protein>
<dbReference type="InterPro" id="IPR000962">
    <property type="entry name" value="Znf_DskA_TraR"/>
</dbReference>
<dbReference type="SUPFAM" id="SSF57716">
    <property type="entry name" value="Glucocorticoid receptor-like (DNA-binding domain)"/>
    <property type="match status" value="1"/>
</dbReference>
<dbReference type="NCBIfam" id="TIGR02890">
    <property type="entry name" value="bacill_yteA"/>
    <property type="match status" value="1"/>
</dbReference>
<name>A0ABT9VSJ5_9BACI</name>
<evidence type="ECO:0000256" key="2">
    <source>
        <dbReference type="ARBA" id="ARBA00022771"/>
    </source>
</evidence>
<dbReference type="EMBL" id="JAUSTR010000033">
    <property type="protein sequence ID" value="MDQ0163953.1"/>
    <property type="molecule type" value="Genomic_DNA"/>
</dbReference>
<keyword evidence="1" id="KW-0479">Metal-binding</keyword>
<evidence type="ECO:0000256" key="3">
    <source>
        <dbReference type="ARBA" id="ARBA00022833"/>
    </source>
</evidence>
<dbReference type="InterPro" id="IPR014240">
    <property type="entry name" value="YteA"/>
</dbReference>
<evidence type="ECO:0000256" key="1">
    <source>
        <dbReference type="ARBA" id="ARBA00022723"/>
    </source>
</evidence>
<dbReference type="PANTHER" id="PTHR33823">
    <property type="entry name" value="RNA POLYMERASE-BINDING TRANSCRIPTION FACTOR DKSA-RELATED"/>
    <property type="match status" value="1"/>
</dbReference>
<reference evidence="6 7" key="1">
    <citation type="submission" date="2023-07" db="EMBL/GenBank/DDBJ databases">
        <title>Genomic Encyclopedia of Type Strains, Phase IV (KMG-IV): sequencing the most valuable type-strain genomes for metagenomic binning, comparative biology and taxonomic classification.</title>
        <authorList>
            <person name="Goeker M."/>
        </authorList>
    </citation>
    <scope>NUCLEOTIDE SEQUENCE [LARGE SCALE GENOMIC DNA]</scope>
    <source>
        <strain evidence="6 7">DSM 19092</strain>
    </source>
</reference>
<accession>A0ABT9VSJ5</accession>
<dbReference type="PANTHER" id="PTHR33823:SF4">
    <property type="entry name" value="GENERAL STRESS PROTEIN 16O"/>
    <property type="match status" value="1"/>
</dbReference>
<feature type="domain" description="Zinc finger DksA/TraR C4-type" evidence="5">
    <location>
        <begin position="89"/>
        <end position="117"/>
    </location>
</feature>
<organism evidence="6 7">
    <name type="scientific">Aeribacillus alveayuensis</name>
    <dbReference type="NCBI Taxonomy" id="279215"/>
    <lineage>
        <taxon>Bacteria</taxon>
        <taxon>Bacillati</taxon>
        <taxon>Bacillota</taxon>
        <taxon>Bacilli</taxon>
        <taxon>Bacillales</taxon>
        <taxon>Bacillaceae</taxon>
        <taxon>Aeribacillus</taxon>
    </lineage>
</organism>
<dbReference type="Gene3D" id="1.20.120.910">
    <property type="entry name" value="DksA, coiled-coil domain"/>
    <property type="match status" value="1"/>
</dbReference>
<keyword evidence="3" id="KW-0862">Zinc</keyword>
<evidence type="ECO:0000313" key="6">
    <source>
        <dbReference type="EMBL" id="MDQ0163953.1"/>
    </source>
</evidence>
<dbReference type="RefSeq" id="WP_419152865.1">
    <property type="nucleotide sequence ID" value="NZ_JAUSTR010000033.1"/>
</dbReference>
<dbReference type="SUPFAM" id="SSF109635">
    <property type="entry name" value="DnaK suppressor protein DksA, alpha-hairpin domain"/>
    <property type="match status" value="1"/>
</dbReference>
<gene>
    <name evidence="6" type="ORF">J2S06_003085</name>
</gene>
<evidence type="ECO:0000259" key="5">
    <source>
        <dbReference type="Pfam" id="PF01258"/>
    </source>
</evidence>